<dbReference type="SUPFAM" id="SSF110296">
    <property type="entry name" value="Oligoxyloglucan reducing end-specific cellobiohydrolase"/>
    <property type="match status" value="1"/>
</dbReference>
<dbReference type="CDD" id="cd15482">
    <property type="entry name" value="Sialidase_non-viral"/>
    <property type="match status" value="1"/>
</dbReference>
<dbReference type="EMBL" id="VTWT01000007">
    <property type="protein sequence ID" value="KAA9331759.1"/>
    <property type="molecule type" value="Genomic_DNA"/>
</dbReference>
<feature type="chain" id="PRO_5025056490" evidence="1">
    <location>
        <begin position="20"/>
        <end position="421"/>
    </location>
</feature>
<evidence type="ECO:0000256" key="1">
    <source>
        <dbReference type="SAM" id="SignalP"/>
    </source>
</evidence>
<evidence type="ECO:0000313" key="4">
    <source>
        <dbReference type="Proteomes" id="UP000326570"/>
    </source>
</evidence>
<keyword evidence="4" id="KW-1185">Reference proteome</keyword>
<gene>
    <name evidence="3" type="ORF">F0P94_13185</name>
</gene>
<feature type="domain" description="Secretion system C-terminal sorting" evidence="2">
    <location>
        <begin position="349"/>
        <end position="419"/>
    </location>
</feature>
<evidence type="ECO:0000313" key="3">
    <source>
        <dbReference type="EMBL" id="KAA9331759.1"/>
    </source>
</evidence>
<comment type="caution">
    <text evidence="3">The sequence shown here is derived from an EMBL/GenBank/DDBJ whole genome shotgun (WGS) entry which is preliminary data.</text>
</comment>
<reference evidence="3 4" key="1">
    <citation type="submission" date="2019-09" db="EMBL/GenBank/DDBJ databases">
        <title>Genome sequence of Adhaeribacter sp. M2.</title>
        <authorList>
            <person name="Srinivasan S."/>
        </authorList>
    </citation>
    <scope>NUCLEOTIDE SEQUENCE [LARGE SCALE GENOMIC DNA]</scope>
    <source>
        <strain evidence="3 4">M2</strain>
    </source>
</reference>
<dbReference type="Gene3D" id="2.130.10.10">
    <property type="entry name" value="YVTN repeat-like/Quinoprotein amine dehydrogenase"/>
    <property type="match status" value="2"/>
</dbReference>
<dbReference type="InterPro" id="IPR026444">
    <property type="entry name" value="Secre_tail"/>
</dbReference>
<name>A0A5N1IUZ4_9BACT</name>
<dbReference type="InterPro" id="IPR015943">
    <property type="entry name" value="WD40/YVTN_repeat-like_dom_sf"/>
</dbReference>
<dbReference type="Proteomes" id="UP000326570">
    <property type="component" value="Unassembled WGS sequence"/>
</dbReference>
<dbReference type="RefSeq" id="WP_150904369.1">
    <property type="nucleotide sequence ID" value="NZ_VTWT01000007.1"/>
</dbReference>
<accession>A0A5N1IUZ4</accession>
<feature type="signal peptide" evidence="1">
    <location>
        <begin position="1"/>
        <end position="19"/>
    </location>
</feature>
<dbReference type="NCBIfam" id="TIGR04183">
    <property type="entry name" value="Por_Secre_tail"/>
    <property type="match status" value="1"/>
</dbReference>
<evidence type="ECO:0000259" key="2">
    <source>
        <dbReference type="Pfam" id="PF18962"/>
    </source>
</evidence>
<dbReference type="Pfam" id="PF18962">
    <property type="entry name" value="Por_Secre_tail"/>
    <property type="match status" value="1"/>
</dbReference>
<sequence>MKRKILFLFSFLSISVAEAQYIDQPLTTVSSYPISNISVVDENIVWAKLATFGLFKTVDGGQNWQYYGNLGSNYNRPVELFAKDGNTAFYIDTYTGPGGGGGKSYSMTTDGGATWGQAIFNTGSGTFNTFNYIHFFDPNNGYLHSPQGSYITTNGGALWTNLTSANFTGSQTPVSAASVLTVLNNTMWGLVSGGRMAKSTDKGQNWSVFTPSGINSTSFISATAFTDTNNGILVEGTQLKGTSDGGLTWINIPHTGEFRSKIAGIPGTSSYISTGTFWGNGPSNNIGGFAFSNDNGYTWMVLDSFNIHSDVGFASSNAGWTGGHYKMHKFIGSALGISGTDFKEGDFLVYPNPGTGIFKIESQVKGNISFKVMNALGKEILKQEMTSLNKLTLDFTNQPKGIYLLQISNEKQQIVKKLVLK</sequence>
<protein>
    <submittedName>
        <fullName evidence="3">T9SS type A sorting domain-containing protein</fullName>
    </submittedName>
</protein>
<keyword evidence="1" id="KW-0732">Signal</keyword>
<organism evidence="3 4">
    <name type="scientific">Adhaeribacter soli</name>
    <dbReference type="NCBI Taxonomy" id="2607655"/>
    <lineage>
        <taxon>Bacteria</taxon>
        <taxon>Pseudomonadati</taxon>
        <taxon>Bacteroidota</taxon>
        <taxon>Cytophagia</taxon>
        <taxon>Cytophagales</taxon>
        <taxon>Hymenobacteraceae</taxon>
        <taxon>Adhaeribacter</taxon>
    </lineage>
</organism>
<proteinExistence type="predicted"/>
<dbReference type="AlphaFoldDB" id="A0A5N1IUZ4"/>